<name>A0A6J4IG35_9ACTN</name>
<proteinExistence type="predicted"/>
<gene>
    <name evidence="1" type="ORF">AVDCRST_MAG76-2189</name>
</gene>
<dbReference type="EMBL" id="CADCSZ010000136">
    <property type="protein sequence ID" value="CAA9249199.1"/>
    <property type="molecule type" value="Genomic_DNA"/>
</dbReference>
<organism evidence="1">
    <name type="scientific">uncultured Acidimicrobiales bacterium</name>
    <dbReference type="NCBI Taxonomy" id="310071"/>
    <lineage>
        <taxon>Bacteria</taxon>
        <taxon>Bacillati</taxon>
        <taxon>Actinomycetota</taxon>
        <taxon>Acidimicrobiia</taxon>
        <taxon>Acidimicrobiales</taxon>
        <taxon>environmental samples</taxon>
    </lineage>
</organism>
<sequence>MLRVIVAVAVALVLLRVGVAVIRTFAAPVPKPPPEGELRKLKRLYRCSSCGLEIRTVQAGSNDPEPPRHCMDDMDLVKTEADFL</sequence>
<dbReference type="AlphaFoldDB" id="A0A6J4IG35"/>
<reference evidence="1" key="1">
    <citation type="submission" date="2020-02" db="EMBL/GenBank/DDBJ databases">
        <authorList>
            <person name="Meier V. D."/>
        </authorList>
    </citation>
    <scope>NUCLEOTIDE SEQUENCE</scope>
    <source>
        <strain evidence="1">AVDCRST_MAG76</strain>
    </source>
</reference>
<evidence type="ECO:0000313" key="1">
    <source>
        <dbReference type="EMBL" id="CAA9249199.1"/>
    </source>
</evidence>
<accession>A0A6J4IG35</accession>
<protein>
    <submittedName>
        <fullName evidence="1">Uncharacterized protein</fullName>
    </submittedName>
</protein>